<gene>
    <name evidence="2" type="ORF">ABS311_09135</name>
</gene>
<dbReference type="Proteomes" id="UP001467690">
    <property type="component" value="Unassembled WGS sequence"/>
</dbReference>
<feature type="chain" id="PRO_5046868397" description="Glycoside hydrolase family 5 domain-containing protein" evidence="1">
    <location>
        <begin position="27"/>
        <end position="859"/>
    </location>
</feature>
<evidence type="ECO:0000313" key="2">
    <source>
        <dbReference type="EMBL" id="MER2492044.1"/>
    </source>
</evidence>
<keyword evidence="1" id="KW-0732">Signal</keyword>
<comment type="caution">
    <text evidence="2">The sequence shown here is derived from an EMBL/GenBank/DDBJ whole genome shotgun (WGS) entry which is preliminary data.</text>
</comment>
<dbReference type="InterPro" id="IPR017853">
    <property type="entry name" value="GH"/>
</dbReference>
<dbReference type="EMBL" id="JBELOE010000185">
    <property type="protein sequence ID" value="MER2492044.1"/>
    <property type="molecule type" value="Genomic_DNA"/>
</dbReference>
<dbReference type="Gene3D" id="3.20.20.80">
    <property type="entry name" value="Glycosidases"/>
    <property type="match status" value="1"/>
</dbReference>
<sequence>MNKNLCKKLVFCFALTVTFSTHSALAEEAYVSKGVLYNAAGKEVSLFGANYNLPFAYGYRSVKKLGLDHKKVIDMDVDHIARLGLSAYRIHLWDRLLSDQQGNLLDNEHLALFDYLMMRLSEENITSIITPLAWWGSGYPEKDPREPGFSTRFEKHEMNQNPDAIQAQKRYLTQLMNYKNRYTGQVYGTDPNILAFELFNEPKHKADAQSSAAYVESLIATMRAAGVTKPLFYNISEQGNDQAFAQALCQSSIDGIAYQWYPTGLLKYSELQTNVLPNVAKYHNPFKHIEACADKAKMIYEFDAADIDVPVMYPAMARSFRAEGFQWATQFAYDTAALSDSNAEYNTHYFNLLYTPAKAISLMIAGEVFKNLPRHVNVAQYPESNQFDLFTIDYSRALSLFNSAEKFIYTNTNEIEAKSAGKLVQVAGVGQSKLVNYQGSGAYFLDKIKDGMWRLEVFPDVIRLDDPYKNSSLKREVGRLYFAKRQIKINIPNLNKQFYFNGINLDNHLSGRAEQGAIVIEPGVYLLANKPVSQADMKAVDKDYYLPAIKDAELTVSHQAARQLSLADELVFEANIGAAQVPQDVSLNIRYLDYRKFTTVKMEHIHAGLYRAKLAKSEEWELSGMLEYAISVNINGQTTTFPGGAAGQPNEWDFVDKGYWYTELRAEKAPVELFNAALDVNSKVYPKDGHSGWQYVSAQNDKGLALRLTMDNVVEGDENWLVRLTPSSENPVKRRNLAGYNTLAIKARAVTQTEYIEISMLDANSLAYGTRVKVSPQWQYLLIPLSKLKPTQTLLTQAYPVFMPVSLSTSEVKMAEIIDMQNLNNYQGFQFRLVDGLYKPSALDKWHAIDIESIELIQR</sequence>
<evidence type="ECO:0000256" key="1">
    <source>
        <dbReference type="SAM" id="SignalP"/>
    </source>
</evidence>
<dbReference type="RefSeq" id="WP_143871913.1">
    <property type="nucleotide sequence ID" value="NZ_CP041660.1"/>
</dbReference>
<keyword evidence="3" id="KW-1185">Reference proteome</keyword>
<evidence type="ECO:0008006" key="4">
    <source>
        <dbReference type="Google" id="ProtNLM"/>
    </source>
</evidence>
<proteinExistence type="predicted"/>
<feature type="signal peptide" evidence="1">
    <location>
        <begin position="1"/>
        <end position="26"/>
    </location>
</feature>
<organism evidence="2 3">
    <name type="scientific">Catenovulum sediminis</name>
    <dbReference type="NCBI Taxonomy" id="1740262"/>
    <lineage>
        <taxon>Bacteria</taxon>
        <taxon>Pseudomonadati</taxon>
        <taxon>Pseudomonadota</taxon>
        <taxon>Gammaproteobacteria</taxon>
        <taxon>Alteromonadales</taxon>
        <taxon>Alteromonadaceae</taxon>
        <taxon>Catenovulum</taxon>
    </lineage>
</organism>
<protein>
    <recommendedName>
        <fullName evidence="4">Glycoside hydrolase family 5 domain-containing protein</fullName>
    </recommendedName>
</protein>
<evidence type="ECO:0000313" key="3">
    <source>
        <dbReference type="Proteomes" id="UP001467690"/>
    </source>
</evidence>
<accession>A0ABV1RGN0</accession>
<dbReference type="SUPFAM" id="SSF51445">
    <property type="entry name" value="(Trans)glycosidases"/>
    <property type="match status" value="1"/>
</dbReference>
<reference evidence="2 3" key="1">
    <citation type="submission" date="2024-06" db="EMBL/GenBank/DDBJ databases">
        <authorList>
            <person name="Chen R.Y."/>
        </authorList>
    </citation>
    <scope>NUCLEOTIDE SEQUENCE [LARGE SCALE GENOMIC DNA]</scope>
    <source>
        <strain evidence="2 3">D2</strain>
    </source>
</reference>
<name>A0ABV1RGN0_9ALTE</name>